<accession>A0A4P6YRX6</accession>
<feature type="domain" description="HTH cro/C1-type" evidence="1">
    <location>
        <begin position="14"/>
        <end position="70"/>
    </location>
</feature>
<dbReference type="PROSITE" id="PS50943">
    <property type="entry name" value="HTH_CROC1"/>
    <property type="match status" value="1"/>
</dbReference>
<dbReference type="CDD" id="cd00093">
    <property type="entry name" value="HTH_XRE"/>
    <property type="match status" value="1"/>
</dbReference>
<gene>
    <name evidence="2" type="ORF">EQG49_02530</name>
</gene>
<evidence type="ECO:0000313" key="2">
    <source>
        <dbReference type="EMBL" id="QBO35419.1"/>
    </source>
</evidence>
<dbReference type="Proteomes" id="UP000292886">
    <property type="component" value="Chromosome"/>
</dbReference>
<dbReference type="Pfam" id="PF01381">
    <property type="entry name" value="HTH_3"/>
    <property type="match status" value="1"/>
</dbReference>
<dbReference type="AlphaFoldDB" id="A0A4P6YRX6"/>
<organism evidence="2 3">
    <name type="scientific">Periweissella cryptocerci</name>
    <dbReference type="NCBI Taxonomy" id="2506420"/>
    <lineage>
        <taxon>Bacteria</taxon>
        <taxon>Bacillati</taxon>
        <taxon>Bacillota</taxon>
        <taxon>Bacilli</taxon>
        <taxon>Lactobacillales</taxon>
        <taxon>Lactobacillaceae</taxon>
        <taxon>Periweissella</taxon>
    </lineage>
</organism>
<dbReference type="GO" id="GO:0003677">
    <property type="term" value="F:DNA binding"/>
    <property type="evidence" value="ECO:0007669"/>
    <property type="project" value="InterPro"/>
</dbReference>
<evidence type="ECO:0000259" key="1">
    <source>
        <dbReference type="PROSITE" id="PS50943"/>
    </source>
</evidence>
<dbReference type="OrthoDB" id="9812960at2"/>
<dbReference type="EMBL" id="CP037940">
    <property type="protein sequence ID" value="QBO35419.1"/>
    <property type="molecule type" value="Genomic_DNA"/>
</dbReference>
<evidence type="ECO:0000313" key="3">
    <source>
        <dbReference type="Proteomes" id="UP000292886"/>
    </source>
</evidence>
<name>A0A4P6YRX6_9LACO</name>
<keyword evidence="3" id="KW-1185">Reference proteome</keyword>
<dbReference type="SMART" id="SM00530">
    <property type="entry name" value="HTH_XRE"/>
    <property type="match status" value="1"/>
</dbReference>
<dbReference type="SUPFAM" id="SSF47413">
    <property type="entry name" value="lambda repressor-like DNA-binding domains"/>
    <property type="match status" value="1"/>
</dbReference>
<dbReference type="Gene3D" id="1.10.260.40">
    <property type="entry name" value="lambda repressor-like DNA-binding domains"/>
    <property type="match status" value="1"/>
</dbReference>
<reference evidence="3" key="1">
    <citation type="submission" date="2019-03" db="EMBL/GenBank/DDBJ databases">
        <title>Weissella sp. 26KH-42 Genome sequencing.</title>
        <authorList>
            <person name="Heo J."/>
            <person name="Kim S.-J."/>
            <person name="Kim J.-S."/>
            <person name="Hong S.-B."/>
            <person name="Kwon S.-W."/>
        </authorList>
    </citation>
    <scope>NUCLEOTIDE SEQUENCE [LARGE SCALE GENOMIC DNA]</scope>
    <source>
        <strain evidence="3">26KH-42</strain>
    </source>
</reference>
<protein>
    <submittedName>
        <fullName evidence="2">XRE family transcriptional regulator</fullName>
    </submittedName>
</protein>
<proteinExistence type="predicted"/>
<dbReference type="KEGG" id="wei:EQG49_02530"/>
<dbReference type="InterPro" id="IPR001387">
    <property type="entry name" value="Cro/C1-type_HTH"/>
</dbReference>
<dbReference type="InterPro" id="IPR010982">
    <property type="entry name" value="Lambda_DNA-bd_dom_sf"/>
</dbReference>
<sequence>MVGYFYSAEFGYWLKNARTYKKMTMAQLSAQIGYSASGISKLERGASDYAPRKEMVIKFAEALNLDVDRALMLSGHIPRVADPKITGALSRTQLRIAALITDDMDFNQIEDVAHYIEFRKRDKNGRFMPK</sequence>
<dbReference type="RefSeq" id="WP_133362499.1">
    <property type="nucleotide sequence ID" value="NZ_CP037940.1"/>
</dbReference>